<feature type="compositionally biased region" description="Basic and acidic residues" evidence="8">
    <location>
        <begin position="414"/>
        <end position="424"/>
    </location>
</feature>
<dbReference type="AlphaFoldDB" id="A0A1X7VP95"/>
<comment type="similarity">
    <text evidence="3">Belongs to the INCENP family.</text>
</comment>
<dbReference type="GO" id="GO:0051257">
    <property type="term" value="P:meiotic spindle midzone assembly"/>
    <property type="evidence" value="ECO:0007669"/>
    <property type="project" value="TreeGrafter"/>
</dbReference>
<evidence type="ECO:0000256" key="8">
    <source>
        <dbReference type="SAM" id="MobiDB-lite"/>
    </source>
</evidence>
<dbReference type="GO" id="GO:0005634">
    <property type="term" value="C:nucleus"/>
    <property type="evidence" value="ECO:0007669"/>
    <property type="project" value="UniProtKB-SubCell"/>
</dbReference>
<keyword evidence="7" id="KW-0539">Nucleus</keyword>
<evidence type="ECO:0000256" key="1">
    <source>
        <dbReference type="ARBA" id="ARBA00004123"/>
    </source>
</evidence>
<dbReference type="InterPro" id="IPR005635">
    <property type="entry name" value="Inner_centromere_prot_ARK-bd"/>
</dbReference>
<evidence type="ECO:0000259" key="9">
    <source>
        <dbReference type="Pfam" id="PF03941"/>
    </source>
</evidence>
<keyword evidence="5" id="KW-0159">Chromosome partition</keyword>
<dbReference type="Pfam" id="PF03941">
    <property type="entry name" value="INCENP_ARK-bind"/>
    <property type="match status" value="1"/>
</dbReference>
<feature type="region of interest" description="Disordered" evidence="8">
    <location>
        <begin position="175"/>
        <end position="284"/>
    </location>
</feature>
<dbReference type="GO" id="GO:0030496">
    <property type="term" value="C:midbody"/>
    <property type="evidence" value="ECO:0007669"/>
    <property type="project" value="TreeGrafter"/>
</dbReference>
<dbReference type="Gene3D" id="6.10.250.2990">
    <property type="match status" value="1"/>
</dbReference>
<evidence type="ECO:0000256" key="2">
    <source>
        <dbReference type="ARBA" id="ARBA00004186"/>
    </source>
</evidence>
<dbReference type="GO" id="GO:0051310">
    <property type="term" value="P:metaphase chromosome alignment"/>
    <property type="evidence" value="ECO:0007669"/>
    <property type="project" value="TreeGrafter"/>
</dbReference>
<keyword evidence="6" id="KW-0206">Cytoskeleton</keyword>
<dbReference type="GO" id="GO:1990385">
    <property type="term" value="C:meiotic spindle midzone"/>
    <property type="evidence" value="ECO:0007669"/>
    <property type="project" value="TreeGrafter"/>
</dbReference>
<evidence type="ECO:0000256" key="7">
    <source>
        <dbReference type="ARBA" id="ARBA00023242"/>
    </source>
</evidence>
<keyword evidence="4" id="KW-0963">Cytoplasm</keyword>
<dbReference type="InParanoid" id="A0A1X7VP95"/>
<dbReference type="GO" id="GO:0032133">
    <property type="term" value="C:chromosome passenger complex"/>
    <property type="evidence" value="ECO:0007669"/>
    <property type="project" value="TreeGrafter"/>
</dbReference>
<dbReference type="EnsemblMetazoa" id="Aqu2.1.41709_001">
    <property type="protein sequence ID" value="Aqu2.1.41709_001"/>
    <property type="gene ID" value="Aqu2.1.41709"/>
</dbReference>
<dbReference type="eggNOG" id="KOG4456">
    <property type="taxonomic scope" value="Eukaryota"/>
</dbReference>
<dbReference type="STRING" id="400682.A0A1X7VP95"/>
<dbReference type="PANTHER" id="PTHR13142:SF1">
    <property type="entry name" value="INNER CENTROMERE PROTEIN"/>
    <property type="match status" value="1"/>
</dbReference>
<dbReference type="GO" id="GO:0000281">
    <property type="term" value="P:mitotic cytokinesis"/>
    <property type="evidence" value="ECO:0007669"/>
    <property type="project" value="TreeGrafter"/>
</dbReference>
<dbReference type="PANTHER" id="PTHR13142">
    <property type="entry name" value="INNER CENTROMERE PROTEIN"/>
    <property type="match status" value="1"/>
</dbReference>
<organism evidence="10">
    <name type="scientific">Amphimedon queenslandica</name>
    <name type="common">Sponge</name>
    <dbReference type="NCBI Taxonomy" id="400682"/>
    <lineage>
        <taxon>Eukaryota</taxon>
        <taxon>Metazoa</taxon>
        <taxon>Porifera</taxon>
        <taxon>Demospongiae</taxon>
        <taxon>Heteroscleromorpha</taxon>
        <taxon>Haplosclerida</taxon>
        <taxon>Niphatidae</taxon>
        <taxon>Amphimedon</taxon>
    </lineage>
</organism>
<feature type="compositionally biased region" description="Basic and acidic residues" evidence="8">
    <location>
        <begin position="446"/>
        <end position="468"/>
    </location>
</feature>
<evidence type="ECO:0000256" key="3">
    <source>
        <dbReference type="ARBA" id="ARBA00010042"/>
    </source>
</evidence>
<name>A0A1X7VP95_AMPQE</name>
<accession>A0A1X7VP95</accession>
<dbReference type="OrthoDB" id="6123at2759"/>
<feature type="region of interest" description="Disordered" evidence="8">
    <location>
        <begin position="410"/>
        <end position="468"/>
    </location>
</feature>
<evidence type="ECO:0000256" key="4">
    <source>
        <dbReference type="ARBA" id="ARBA00022490"/>
    </source>
</evidence>
<evidence type="ECO:0000256" key="6">
    <source>
        <dbReference type="ARBA" id="ARBA00023212"/>
    </source>
</evidence>
<reference evidence="10" key="1">
    <citation type="submission" date="2017-05" db="UniProtKB">
        <authorList>
            <consortium name="EnsemblMetazoa"/>
        </authorList>
    </citation>
    <scope>IDENTIFICATION</scope>
</reference>
<protein>
    <recommendedName>
        <fullName evidence="9">Inner centromere protein ARK-binding domain-containing protein</fullName>
    </recommendedName>
</protein>
<feature type="domain" description="Inner centromere protein ARK-binding" evidence="9">
    <location>
        <begin position="569"/>
        <end position="628"/>
    </location>
</feature>
<dbReference type="GO" id="GO:0000776">
    <property type="term" value="C:kinetochore"/>
    <property type="evidence" value="ECO:0007669"/>
    <property type="project" value="TreeGrafter"/>
</dbReference>
<comment type="subcellular location">
    <subcellularLocation>
        <location evidence="2">Cytoplasm</location>
        <location evidence="2">Cytoskeleton</location>
        <location evidence="2">Spindle</location>
    </subcellularLocation>
    <subcellularLocation>
        <location evidence="1">Nucleus</location>
    </subcellularLocation>
</comment>
<evidence type="ECO:0000256" key="5">
    <source>
        <dbReference type="ARBA" id="ARBA00022829"/>
    </source>
</evidence>
<feature type="compositionally biased region" description="Polar residues" evidence="8">
    <location>
        <begin position="226"/>
        <end position="279"/>
    </location>
</feature>
<sequence>MFDGLRSRGGIDGSKRGPYQPFGVAWRQIKELRLSYDKRIKEEIDTALLKACSKHKLRVSRSTVDNSFMVRSKANAVNEEDDDQIDGVSESQCIQMVTRASLKDQILVEEKEESQLENEALNCTYVVKKSPPLNLSKPSTLPAAAVCSVNAEQPHVASNDSDMYTHVIPKLLPPPNLFKPSNSTSMCTRSKGIKSPDTEQSNDVHVYALPKLLSPESPPLSKPKSTSMCTRSKGVTSPDTEQSNDTYVIPTASPSPKSFTMHTRSMGTKSPDTGQSNAGDTDENELFHTPPEKHARSSSAELCTDIPTKIPATNDEDGVPTIYMQSSTHPEKDDRFTALVRNSPVKAVEAHELRTKLLKDKINQKLEREESRRRELEAKKEQDRLDRIKRREERLQKVAANKAALLKKANEKKRKIEASKDEAPPSKTIAASKTEDKGQKNKLRHQAAEQRRKEKERENELKQHAIEKEKQLQEELQRKRMEMKEQIRLKKQLGKDEHKKPVVPAVTTCTTISTASQSIPLATTCTSHYTTPLNKCITTTTSTCASSYQITPMSQDPLLVADNNYDIAELSSDDSSDDEDCPKKTVPMWAAPMNLNRIISEQERTDHDIDSIFPPTDLLQSPNLGKIFGFSKRRFLKRTSSAQWTSPMLKKTRPLTENNNSS</sequence>
<evidence type="ECO:0000313" key="10">
    <source>
        <dbReference type="EnsemblMetazoa" id="Aqu2.1.41709_001"/>
    </source>
</evidence>
<proteinExistence type="inferred from homology"/>